<evidence type="ECO:0000256" key="1">
    <source>
        <dbReference type="ARBA" id="ARBA00022722"/>
    </source>
</evidence>
<evidence type="ECO:0000256" key="2">
    <source>
        <dbReference type="ARBA" id="ARBA00022759"/>
    </source>
</evidence>
<accession>A0ABS2GEZ9</accession>
<keyword evidence="4" id="KW-0694">RNA-binding</keyword>
<comment type="subunit">
    <text evidence="4">Homodimer.</text>
</comment>
<gene>
    <name evidence="4" type="primary">mrnC</name>
    <name evidence="6" type="ORF">H6A01_01870</name>
</gene>
<keyword evidence="2 4" id="KW-0255">Endonuclease</keyword>
<dbReference type="InterPro" id="IPR008226">
    <property type="entry name" value="Mini3_fam"/>
</dbReference>
<evidence type="ECO:0000313" key="7">
    <source>
        <dbReference type="Proteomes" id="UP000707138"/>
    </source>
</evidence>
<reference evidence="6 7" key="1">
    <citation type="journal article" date="2021" name="Sci. Rep.">
        <title>The distribution of antibiotic resistance genes in chicken gut microbiota commensals.</title>
        <authorList>
            <person name="Juricova H."/>
            <person name="Matiasovicova J."/>
            <person name="Kubasova T."/>
            <person name="Cejkova D."/>
            <person name="Rychlik I."/>
        </authorList>
    </citation>
    <scope>NUCLEOTIDE SEQUENCE [LARGE SCALE GENOMIC DNA]</scope>
    <source>
        <strain evidence="6 7">An537</strain>
    </source>
</reference>
<dbReference type="SMART" id="SM00535">
    <property type="entry name" value="RIBOc"/>
    <property type="match status" value="1"/>
</dbReference>
<comment type="function">
    <text evidence="4">Involved in correct processing of both the 5' and 3' ends of 23S rRNA precursor. Processes 30S rRNA precursor transcript even in absence of ribonuclease 3 (Rnc); Rnc processes 30S rRNA into smaller rRNA precursors.</text>
</comment>
<dbReference type="RefSeq" id="WP_205087353.1">
    <property type="nucleotide sequence ID" value="NZ_CALXQD010000002.1"/>
</dbReference>
<keyword evidence="1 4" id="KW-0540">Nuclease</keyword>
<evidence type="ECO:0000259" key="5">
    <source>
        <dbReference type="SMART" id="SM00535"/>
    </source>
</evidence>
<keyword evidence="4" id="KW-0690">Ribosome biogenesis</keyword>
<protein>
    <recommendedName>
        <fullName evidence="4">Mini-ribonuclease 3</fullName>
        <shortName evidence="4">Mini-3</shortName>
        <shortName evidence="4">Mini-RNase 3</shortName>
        <ecNumber evidence="4">3.1.26.-</ecNumber>
    </recommendedName>
    <alternativeName>
        <fullName evidence="4">Mini-RNase III</fullName>
        <shortName evidence="4">Mini-III</shortName>
    </alternativeName>
</protein>
<keyword evidence="4" id="KW-0460">Magnesium</keyword>
<name>A0ABS2GEZ9_9FIRM</name>
<keyword evidence="7" id="KW-1185">Reference proteome</keyword>
<sequence length="155" mass="17705">MKFKQYQFLRDRAVAILKEQETHEGTRTVEAAEDSLMLAYMGDALYSLYVRERVIATGIAKVQVLHTIVTEFICAKSQAKALPVLETLFTEEEHEVARRARNGHVNVPKSATVQEYRASTAFEAVLGYLYYEGRRDRLQSLMAKAFSVTLENLHF</sequence>
<keyword evidence="3 4" id="KW-0378">Hydrolase</keyword>
<feature type="active site" evidence="4">
    <location>
        <position position="43"/>
    </location>
</feature>
<feature type="domain" description="RNase III" evidence="5">
    <location>
        <begin position="15"/>
        <end position="150"/>
    </location>
</feature>
<dbReference type="InterPro" id="IPR000999">
    <property type="entry name" value="RNase_III_dom"/>
</dbReference>
<comment type="similarity">
    <text evidence="4">Belongs to the MrnC RNase family.</text>
</comment>
<dbReference type="HAMAP" id="MF_01468">
    <property type="entry name" value="RNase_Mini_III"/>
    <property type="match status" value="1"/>
</dbReference>
<proteinExistence type="inferred from homology"/>
<evidence type="ECO:0000256" key="4">
    <source>
        <dbReference type="HAMAP-Rule" id="MF_01468"/>
    </source>
</evidence>
<dbReference type="PANTHER" id="PTHR34276:SF1">
    <property type="entry name" value="MINI-RIBONUCLEASE 3"/>
    <property type="match status" value="1"/>
</dbReference>
<dbReference type="Pfam" id="PF00636">
    <property type="entry name" value="Ribonuclease_3"/>
    <property type="match status" value="1"/>
</dbReference>
<dbReference type="Gene3D" id="1.10.1520.10">
    <property type="entry name" value="Ribonuclease III domain"/>
    <property type="match status" value="1"/>
</dbReference>
<evidence type="ECO:0000313" key="6">
    <source>
        <dbReference type="EMBL" id="MBM6912077.1"/>
    </source>
</evidence>
<keyword evidence="4" id="KW-0699">rRNA-binding</keyword>
<organism evidence="6 7">
    <name type="scientific">Veillonella magna</name>
    <dbReference type="NCBI Taxonomy" id="464322"/>
    <lineage>
        <taxon>Bacteria</taxon>
        <taxon>Bacillati</taxon>
        <taxon>Bacillota</taxon>
        <taxon>Negativicutes</taxon>
        <taxon>Veillonellales</taxon>
        <taxon>Veillonellaceae</taxon>
        <taxon>Veillonella</taxon>
    </lineage>
</organism>
<dbReference type="EMBL" id="JACJLA010000002">
    <property type="protein sequence ID" value="MBM6912077.1"/>
    <property type="molecule type" value="Genomic_DNA"/>
</dbReference>
<dbReference type="Proteomes" id="UP000707138">
    <property type="component" value="Unassembled WGS sequence"/>
</dbReference>
<comment type="cofactor">
    <cofactor evidence="4">
        <name>Mg(2+)</name>
        <dbReference type="ChEBI" id="CHEBI:18420"/>
    </cofactor>
</comment>
<keyword evidence="4" id="KW-0698">rRNA processing</keyword>
<dbReference type="EC" id="3.1.26.-" evidence="4"/>
<dbReference type="InterPro" id="IPR036389">
    <property type="entry name" value="RNase_III_sf"/>
</dbReference>
<dbReference type="SUPFAM" id="SSF69065">
    <property type="entry name" value="RNase III domain-like"/>
    <property type="match status" value="1"/>
</dbReference>
<comment type="caution">
    <text evidence="6">The sequence shown here is derived from an EMBL/GenBank/DDBJ whole genome shotgun (WGS) entry which is preliminary data.</text>
</comment>
<comment type="subcellular location">
    <subcellularLocation>
        <location evidence="4">Cytoplasm</location>
    </subcellularLocation>
</comment>
<dbReference type="PANTHER" id="PTHR34276">
    <property type="entry name" value="MINI-RIBONUCLEASE 3"/>
    <property type="match status" value="1"/>
</dbReference>
<evidence type="ECO:0000256" key="3">
    <source>
        <dbReference type="ARBA" id="ARBA00022801"/>
    </source>
</evidence>
<keyword evidence="4" id="KW-0963">Cytoplasm</keyword>